<dbReference type="STRING" id="1278073.MYSTI_00970"/>
<dbReference type="RefSeq" id="WP_015346582.1">
    <property type="nucleotide sequence ID" value="NC_020126.1"/>
</dbReference>
<reference evidence="1 2" key="1">
    <citation type="journal article" date="2013" name="Genome Announc.">
        <title>Complete genome sequence of Myxococcus stipitatus strain DSM 14675, a fruiting myxobacterium.</title>
        <authorList>
            <person name="Huntley S."/>
            <person name="Kneip S."/>
            <person name="Treuner-Lange A."/>
            <person name="Sogaard-Andersen L."/>
        </authorList>
    </citation>
    <scope>NUCLEOTIDE SEQUENCE [LARGE SCALE GENOMIC DNA]</scope>
    <source>
        <strain evidence="2">DSM 14675 / JCM 12634 / Mx s8</strain>
    </source>
</reference>
<name>L7U752_MYXSD</name>
<evidence type="ECO:0000313" key="2">
    <source>
        <dbReference type="Proteomes" id="UP000011131"/>
    </source>
</evidence>
<accession>L7U752</accession>
<organism evidence="1 2">
    <name type="scientific">Myxococcus stipitatus (strain DSM 14675 / JCM 12634 / Mx s8)</name>
    <dbReference type="NCBI Taxonomy" id="1278073"/>
    <lineage>
        <taxon>Bacteria</taxon>
        <taxon>Pseudomonadati</taxon>
        <taxon>Myxococcota</taxon>
        <taxon>Myxococcia</taxon>
        <taxon>Myxococcales</taxon>
        <taxon>Cystobacterineae</taxon>
        <taxon>Myxococcaceae</taxon>
        <taxon>Myxococcus</taxon>
    </lineage>
</organism>
<dbReference type="PATRIC" id="fig|1278073.3.peg.1011"/>
<dbReference type="InterPro" id="IPR021655">
    <property type="entry name" value="Put_metal-bd"/>
</dbReference>
<dbReference type="OrthoDB" id="7156875at2"/>
<dbReference type="EMBL" id="CP004025">
    <property type="protein sequence ID" value="AGC42319.1"/>
    <property type="molecule type" value="Genomic_DNA"/>
</dbReference>
<dbReference type="eggNOG" id="COG3292">
    <property type="taxonomic scope" value="Bacteria"/>
</dbReference>
<dbReference type="Pfam" id="PF11617">
    <property type="entry name" value="Cu-binding_MopE"/>
    <property type="match status" value="2"/>
</dbReference>
<dbReference type="SUPFAM" id="SSF75011">
    <property type="entry name" value="3-carboxy-cis,cis-mucoante lactonizing enzyme"/>
    <property type="match status" value="1"/>
</dbReference>
<dbReference type="AlphaFoldDB" id="L7U752"/>
<proteinExistence type="predicted"/>
<evidence type="ECO:0000313" key="1">
    <source>
        <dbReference type="EMBL" id="AGC42319.1"/>
    </source>
</evidence>
<dbReference type="Proteomes" id="UP000011131">
    <property type="component" value="Chromosome"/>
</dbReference>
<dbReference type="KEGG" id="msd:MYSTI_00970"/>
<sequence>MSYLRGFCVAGLLVLGGCTAPNPDQQSAFIDVDYTPSFKTGCFVVRVSDEADATKFVEERFTGEKRTPPLALRAIRKESWGTTVKVTVAAHERDCQGQEVDRAVLSVDLSGEGRKTPLRMSLVAPDADGDGYVAPNGEKGGTDCDDSGPNAAVRFPGNPEACDFEDNDCDEVVDEAFPTKGMACNNSSCTGVWVCNEEKTAVACSAVAPRLFYVDRDGDGDGDPSGVAEEVCEGETPPPGFAERLHQDCDEVDPSTKSSGVEVCDALDNNCNGVVDEGLSCGGTLKVVSDHHVRPVQQSWKTVALGPSGYPVWIAGQGGGLAVRRAAGQKFESFSANDRTGSPPSDGSLPINANSCGDHDWTVAWVDSSGKVFLGGEKGHVAIHNGRSDFVCNPDVTQSPGEASFELHTITGMVGFEPGGKRLIYLTDIEGRLFRWDAEGPPVRIDGSSIGFYGLHAFNSNEPHAVGSPGARNNPSDPNNLQTFRRYSVKTGVPVTKLNSAALPDDVPGRVNAVWFGFERNACAVGDGGAVWRWNGVDAWKKVASPAGLTVEFSSVVMTYDRENALNPLNEQCFMVDRSANGRLRRSTLHGWGKGPDLPAASADVPLNDIAMTDSGTELWVVGDNGRVFHYPEP</sequence>
<gene>
    <name evidence="1" type="ordered locus">MYSTI_00970</name>
</gene>
<keyword evidence="2" id="KW-1185">Reference proteome</keyword>
<dbReference type="PROSITE" id="PS51257">
    <property type="entry name" value="PROKAR_LIPOPROTEIN"/>
    <property type="match status" value="1"/>
</dbReference>
<dbReference type="HOGENOM" id="CLU_027067_0_0_7"/>
<protein>
    <submittedName>
        <fullName evidence="1">BNR repeat domain protein</fullName>
    </submittedName>
</protein>